<dbReference type="SUPFAM" id="SSF49879">
    <property type="entry name" value="SMAD/FHA domain"/>
    <property type="match status" value="1"/>
</dbReference>
<dbReference type="PROSITE" id="PS50006">
    <property type="entry name" value="FHA_DOMAIN"/>
    <property type="match status" value="1"/>
</dbReference>
<feature type="domain" description="FHA" evidence="1">
    <location>
        <begin position="57"/>
        <end position="107"/>
    </location>
</feature>
<dbReference type="AlphaFoldDB" id="A0A6J8CIG6"/>
<dbReference type="InterPro" id="IPR000253">
    <property type="entry name" value="FHA_dom"/>
</dbReference>
<dbReference type="EMBL" id="CACVKT020005607">
    <property type="protein sequence ID" value="CAC5396243.1"/>
    <property type="molecule type" value="Genomic_DNA"/>
</dbReference>
<protein>
    <submittedName>
        <fullName evidence="2">MDC1</fullName>
    </submittedName>
</protein>
<evidence type="ECO:0000313" key="2">
    <source>
        <dbReference type="EMBL" id="CAC5396243.1"/>
    </source>
</evidence>
<evidence type="ECO:0000259" key="1">
    <source>
        <dbReference type="PROSITE" id="PS50006"/>
    </source>
</evidence>
<keyword evidence="3" id="KW-1185">Reference proteome</keyword>
<sequence>MADDQDFDQTQALFLDEFEQEIDEDNVSDNKNSVAFLKVSCQKSFPENSFPLYEGNNVVGRHEESCNVCIPLKGLSREHACIEIKGESFLIYDKNSRNKTKRNQLYLSPDVRYELKNGDTLMFGDVTCKFYIGNKDVDAGSETGSESEYQTANDVKDVTVEFEEDNDSDNSVDLLQPTQIYFEMKMDPNGIDRFGKDSVVKTEMAQRFLKQGNFAASELKGTRFGVNEYFEIVKNHCGHS</sequence>
<evidence type="ECO:0000313" key="3">
    <source>
        <dbReference type="Proteomes" id="UP000507470"/>
    </source>
</evidence>
<gene>
    <name evidence="2" type="ORF">MCOR_30828</name>
</gene>
<dbReference type="PANTHER" id="PTHR23308">
    <property type="entry name" value="NUCLEAR INHIBITOR OF PROTEIN PHOSPHATASE-1"/>
    <property type="match status" value="1"/>
</dbReference>
<dbReference type="CDD" id="cd22665">
    <property type="entry name" value="FHA_MDC1"/>
    <property type="match status" value="1"/>
</dbReference>
<accession>A0A6J8CIG6</accession>
<dbReference type="Proteomes" id="UP000507470">
    <property type="component" value="Unassembled WGS sequence"/>
</dbReference>
<dbReference type="OrthoDB" id="342264at2759"/>
<dbReference type="InterPro" id="IPR008984">
    <property type="entry name" value="SMAD_FHA_dom_sf"/>
</dbReference>
<name>A0A6J8CIG6_MYTCO</name>
<proteinExistence type="predicted"/>
<dbReference type="SMART" id="SM00240">
    <property type="entry name" value="FHA"/>
    <property type="match status" value="1"/>
</dbReference>
<reference evidence="2 3" key="1">
    <citation type="submission" date="2020-06" db="EMBL/GenBank/DDBJ databases">
        <authorList>
            <person name="Li R."/>
            <person name="Bekaert M."/>
        </authorList>
    </citation>
    <scope>NUCLEOTIDE SEQUENCE [LARGE SCALE GENOMIC DNA]</scope>
    <source>
        <strain evidence="3">wild</strain>
    </source>
</reference>
<dbReference type="Pfam" id="PF00498">
    <property type="entry name" value="FHA"/>
    <property type="match status" value="1"/>
</dbReference>
<dbReference type="InterPro" id="IPR050923">
    <property type="entry name" value="Cell_Proc_Reg/RNA_Proc"/>
</dbReference>
<dbReference type="Gene3D" id="2.60.200.20">
    <property type="match status" value="1"/>
</dbReference>
<organism evidence="2 3">
    <name type="scientific">Mytilus coruscus</name>
    <name type="common">Sea mussel</name>
    <dbReference type="NCBI Taxonomy" id="42192"/>
    <lineage>
        <taxon>Eukaryota</taxon>
        <taxon>Metazoa</taxon>
        <taxon>Spiralia</taxon>
        <taxon>Lophotrochozoa</taxon>
        <taxon>Mollusca</taxon>
        <taxon>Bivalvia</taxon>
        <taxon>Autobranchia</taxon>
        <taxon>Pteriomorphia</taxon>
        <taxon>Mytilida</taxon>
        <taxon>Mytiloidea</taxon>
        <taxon>Mytilidae</taxon>
        <taxon>Mytilinae</taxon>
        <taxon>Mytilus</taxon>
    </lineage>
</organism>